<reference evidence="2 3" key="1">
    <citation type="submission" date="2012-05" db="EMBL/GenBank/DDBJ databases">
        <title>Recombination and specialization in a pathogen metapopulation.</title>
        <authorList>
            <person name="Gardiner A."/>
            <person name="Kemen E."/>
            <person name="Schultz-Larsen T."/>
            <person name="MacLean D."/>
            <person name="Van Oosterhout C."/>
            <person name="Jones J.D.G."/>
        </authorList>
    </citation>
    <scope>NUCLEOTIDE SEQUENCE [LARGE SCALE GENOMIC DNA]</scope>
    <source>
        <strain evidence="2 3">Ac Nc2</strain>
    </source>
</reference>
<gene>
    <name evidence="2" type="ORF">BN9_120140</name>
</gene>
<name>A0A024GVE0_9STRA</name>
<accession>A0A024GVE0</accession>
<comment type="caution">
    <text evidence="2">The sequence shown here is derived from an EMBL/GenBank/DDBJ whole genome shotgun (WGS) entry which is preliminary data.</text>
</comment>
<evidence type="ECO:0000313" key="3">
    <source>
        <dbReference type="Proteomes" id="UP000053237"/>
    </source>
</evidence>
<evidence type="ECO:0000313" key="2">
    <source>
        <dbReference type="EMBL" id="CCI50340.1"/>
    </source>
</evidence>
<keyword evidence="3" id="KW-1185">Reference proteome</keyword>
<dbReference type="Proteomes" id="UP000053237">
    <property type="component" value="Unassembled WGS sequence"/>
</dbReference>
<protein>
    <submittedName>
        <fullName evidence="2">Uncharacterized protein</fullName>
    </submittedName>
</protein>
<dbReference type="AlphaFoldDB" id="A0A024GVE0"/>
<proteinExistence type="predicted"/>
<feature type="compositionally biased region" description="Basic and acidic residues" evidence="1">
    <location>
        <begin position="252"/>
        <end position="263"/>
    </location>
</feature>
<dbReference type="EMBL" id="CAIX01000458">
    <property type="protein sequence ID" value="CCI50340.1"/>
    <property type="molecule type" value="Genomic_DNA"/>
</dbReference>
<feature type="region of interest" description="Disordered" evidence="1">
    <location>
        <begin position="186"/>
        <end position="211"/>
    </location>
</feature>
<sequence>MFPKALRKAAGSKIPILTKVQLRRASERNAQNLLIENITEKQSNIPKPASKAINNGAQHKVSLKKYNESEKKTVSVFERLYQQAKKVAPVEAITKRDTTKDLQKSDVPNRRPRKATVTKTNPPKPTNKHTSNVPVWERLHALVPERQKKNTPSPIVSSAMRKLKNPPSRRVPVNGERAQKKVALNETNSVVSQPEASVESVSNAPLNTESADSNKANMVNAKLKKGKKVVIVQTGALAEIVSNAPLNNESADPSKAKKVEEKPQNGPIGAIDLETAPEIVLNASLNIPSGSAEMAEHAVLDECVLSSLEMKMHPTEEKSKSNPGDPTRFSIRALHELTKIELAEELKKNSASLTVIIYHACITYQIIL</sequence>
<feature type="compositionally biased region" description="Basic and acidic residues" evidence="1">
    <location>
        <begin position="95"/>
        <end position="109"/>
    </location>
</feature>
<feature type="region of interest" description="Disordered" evidence="1">
    <location>
        <begin position="246"/>
        <end position="270"/>
    </location>
</feature>
<evidence type="ECO:0000256" key="1">
    <source>
        <dbReference type="SAM" id="MobiDB-lite"/>
    </source>
</evidence>
<feature type="region of interest" description="Disordered" evidence="1">
    <location>
        <begin position="147"/>
        <end position="172"/>
    </location>
</feature>
<organism evidence="2 3">
    <name type="scientific">Albugo candida</name>
    <dbReference type="NCBI Taxonomy" id="65357"/>
    <lineage>
        <taxon>Eukaryota</taxon>
        <taxon>Sar</taxon>
        <taxon>Stramenopiles</taxon>
        <taxon>Oomycota</taxon>
        <taxon>Peronosporomycetes</taxon>
        <taxon>Albuginales</taxon>
        <taxon>Albuginaceae</taxon>
        <taxon>Albugo</taxon>
    </lineage>
</organism>
<feature type="region of interest" description="Disordered" evidence="1">
    <location>
        <begin position="95"/>
        <end position="131"/>
    </location>
</feature>
<dbReference type="InParanoid" id="A0A024GVE0"/>